<dbReference type="GO" id="GO:0003676">
    <property type="term" value="F:nucleic acid binding"/>
    <property type="evidence" value="ECO:0007669"/>
    <property type="project" value="InterPro"/>
</dbReference>
<feature type="non-terminal residue" evidence="1">
    <location>
        <position position="326"/>
    </location>
</feature>
<keyword evidence="2" id="KW-1185">Reference proteome</keyword>
<dbReference type="InterPro" id="IPR036397">
    <property type="entry name" value="RNaseH_sf"/>
</dbReference>
<accession>A0AAV8YP01</accession>
<dbReference type="EMBL" id="JAPWTK010000065">
    <property type="protein sequence ID" value="KAJ8952667.1"/>
    <property type="molecule type" value="Genomic_DNA"/>
</dbReference>
<evidence type="ECO:0000313" key="1">
    <source>
        <dbReference type="EMBL" id="KAJ8952667.1"/>
    </source>
</evidence>
<reference evidence="1" key="1">
    <citation type="journal article" date="2023" name="Insect Mol. Biol.">
        <title>Genome sequencing provides insights into the evolution of gene families encoding plant cell wall-degrading enzymes in longhorned beetles.</title>
        <authorList>
            <person name="Shin N.R."/>
            <person name="Okamura Y."/>
            <person name="Kirsch R."/>
            <person name="Pauchet Y."/>
        </authorList>
    </citation>
    <scope>NUCLEOTIDE SEQUENCE</scope>
    <source>
        <strain evidence="1">AMC_N1</strain>
    </source>
</reference>
<evidence type="ECO:0000313" key="2">
    <source>
        <dbReference type="Proteomes" id="UP001162162"/>
    </source>
</evidence>
<dbReference type="Gene3D" id="3.30.420.10">
    <property type="entry name" value="Ribonuclease H-like superfamily/Ribonuclease H"/>
    <property type="match status" value="2"/>
</dbReference>
<dbReference type="AlphaFoldDB" id="A0AAV8YP01"/>
<comment type="caution">
    <text evidence="1">The sequence shown here is derived from an EMBL/GenBank/DDBJ whole genome shotgun (WGS) entry which is preliminary data.</text>
</comment>
<protein>
    <submittedName>
        <fullName evidence="1">Uncharacterized protein</fullName>
    </submittedName>
</protein>
<dbReference type="Proteomes" id="UP001162162">
    <property type="component" value="Unassembled WGS sequence"/>
</dbReference>
<sequence length="326" mass="38089">MVRLGSGVIDEGLLRTDQQVSVVVVLRPTTVHHVPVIANQHPLLEERRVWTRVTELPSEPVAHMIQLKPMDRLNYSSNHYQHLSRRKDDSESKINLPDIPMLHLHNIQKPFRYRRSLGFTGLAHILPIFGKICKPKTHFFLIRFYLPMRRHLLDGEFLIEGTIDGAPPHFALPLRHYLHENFPHRWMGRGSEFVWPPRSPDLNPLNFSVWSNFKDLVYQEDVNYLENTVSVTMSIVATSADCTTPSSTSPMAPKKYLWREEWPNLIFSDESRFCLYRHDGWARIPRRQGKRKNHQFIMARHTAPTQGIMVWGAIGYNNRSRLFGFK</sequence>
<gene>
    <name evidence="1" type="ORF">NQ318_020982</name>
</gene>
<dbReference type="PANTHER" id="PTHR47326:SF1">
    <property type="entry name" value="HTH PSQ-TYPE DOMAIN-CONTAINING PROTEIN"/>
    <property type="match status" value="1"/>
</dbReference>
<dbReference type="PANTHER" id="PTHR47326">
    <property type="entry name" value="TRANSPOSABLE ELEMENT TC3 TRANSPOSASE-LIKE PROTEIN"/>
    <property type="match status" value="1"/>
</dbReference>
<proteinExistence type="predicted"/>
<organism evidence="1 2">
    <name type="scientific">Aromia moschata</name>
    <dbReference type="NCBI Taxonomy" id="1265417"/>
    <lineage>
        <taxon>Eukaryota</taxon>
        <taxon>Metazoa</taxon>
        <taxon>Ecdysozoa</taxon>
        <taxon>Arthropoda</taxon>
        <taxon>Hexapoda</taxon>
        <taxon>Insecta</taxon>
        <taxon>Pterygota</taxon>
        <taxon>Neoptera</taxon>
        <taxon>Endopterygota</taxon>
        <taxon>Coleoptera</taxon>
        <taxon>Polyphaga</taxon>
        <taxon>Cucujiformia</taxon>
        <taxon>Chrysomeloidea</taxon>
        <taxon>Cerambycidae</taxon>
        <taxon>Cerambycinae</taxon>
        <taxon>Callichromatini</taxon>
        <taxon>Aromia</taxon>
    </lineage>
</organism>
<name>A0AAV8YP01_9CUCU</name>